<proteinExistence type="predicted"/>
<accession>A0ABS2BQ04</accession>
<keyword evidence="1" id="KW-0472">Membrane</keyword>
<keyword evidence="1" id="KW-0812">Transmembrane</keyword>
<evidence type="ECO:0000256" key="2">
    <source>
        <dbReference type="SAM" id="SignalP"/>
    </source>
</evidence>
<keyword evidence="1" id="KW-1133">Transmembrane helix</keyword>
<dbReference type="Proteomes" id="UP000809431">
    <property type="component" value="Unassembled WGS sequence"/>
</dbReference>
<feature type="transmembrane region" description="Helical" evidence="1">
    <location>
        <begin position="60"/>
        <end position="81"/>
    </location>
</feature>
<gene>
    <name evidence="3" type="ORF">JMJ54_16765</name>
</gene>
<name>A0ABS2BQ04_9NEIS</name>
<dbReference type="RefSeq" id="WP_203539706.1">
    <property type="nucleotide sequence ID" value="NZ_JAESND010000010.1"/>
</dbReference>
<reference evidence="3 4" key="1">
    <citation type="submission" date="2021-01" db="EMBL/GenBank/DDBJ databases">
        <title>Draft Genome Sequence and Polyhydroxyalkanoate Biosynthetic Potential of Jeongeupia naejangsanensis Type Strain DSM 24253.</title>
        <authorList>
            <person name="Turrini P."/>
            <person name="Artuso I."/>
            <person name="Lugli G.A."/>
            <person name="Frangipani E."/>
            <person name="Ventura M."/>
            <person name="Visca P."/>
        </authorList>
    </citation>
    <scope>NUCLEOTIDE SEQUENCE [LARGE SCALE GENOMIC DNA]</scope>
    <source>
        <strain evidence="3 4">DSM 24253</strain>
    </source>
</reference>
<feature type="chain" id="PRO_5045522753" description="DUF3325 domain-containing protein" evidence="2">
    <location>
        <begin position="20"/>
        <end position="87"/>
    </location>
</feature>
<dbReference type="EMBL" id="JAESND010000010">
    <property type="protein sequence ID" value="MBM3117490.1"/>
    <property type="molecule type" value="Genomic_DNA"/>
</dbReference>
<sequence length="87" mass="9003">MSALAFLLCLSAAACIYLASPHQQLLPEARCARRLRGLAVALVLAGTGVWMHAADVASGLVAAMLVVMTASVALPYLGLLLPSRASR</sequence>
<evidence type="ECO:0000313" key="4">
    <source>
        <dbReference type="Proteomes" id="UP000809431"/>
    </source>
</evidence>
<feature type="signal peptide" evidence="2">
    <location>
        <begin position="1"/>
        <end position="19"/>
    </location>
</feature>
<feature type="transmembrane region" description="Helical" evidence="1">
    <location>
        <begin position="37"/>
        <end position="53"/>
    </location>
</feature>
<organism evidence="3 4">
    <name type="scientific">Jeongeupia naejangsanensis</name>
    <dbReference type="NCBI Taxonomy" id="613195"/>
    <lineage>
        <taxon>Bacteria</taxon>
        <taxon>Pseudomonadati</taxon>
        <taxon>Pseudomonadota</taxon>
        <taxon>Betaproteobacteria</taxon>
        <taxon>Neisseriales</taxon>
        <taxon>Chitinibacteraceae</taxon>
        <taxon>Jeongeupia</taxon>
    </lineage>
</organism>
<keyword evidence="4" id="KW-1185">Reference proteome</keyword>
<protein>
    <recommendedName>
        <fullName evidence="5">DUF3325 domain-containing protein</fullName>
    </recommendedName>
</protein>
<evidence type="ECO:0000313" key="3">
    <source>
        <dbReference type="EMBL" id="MBM3117490.1"/>
    </source>
</evidence>
<evidence type="ECO:0008006" key="5">
    <source>
        <dbReference type="Google" id="ProtNLM"/>
    </source>
</evidence>
<comment type="caution">
    <text evidence="3">The sequence shown here is derived from an EMBL/GenBank/DDBJ whole genome shotgun (WGS) entry which is preliminary data.</text>
</comment>
<keyword evidence="2" id="KW-0732">Signal</keyword>
<evidence type="ECO:0000256" key="1">
    <source>
        <dbReference type="SAM" id="Phobius"/>
    </source>
</evidence>